<reference evidence="2 5" key="3">
    <citation type="submission" date="2019-12" db="EMBL/GenBank/DDBJ databases">
        <title>Draft Genome Sequences of Six Type Strains of the Genus Massilia.</title>
        <authorList>
            <person name="Miess H."/>
            <person name="Frediansyah A."/>
            <person name="Goeker M."/>
            <person name="Gross H."/>
        </authorList>
    </citation>
    <scope>NUCLEOTIDE SEQUENCE [LARGE SCALE GENOMIC DNA]</scope>
    <source>
        <strain evidence="2 5">DSM 26639</strain>
    </source>
</reference>
<dbReference type="AlphaFoldDB" id="A0A562Q0F2"/>
<dbReference type="OrthoDB" id="9182781at2"/>
<sequence length="369" mass="40740">MHLGKFHALVTSLNVEYKKKEVGAKIENVIREVEALAANPGNSDVANNFRSQLEELRSTLSKSKLNKPYPTLAKLIEAIDAENYIGDRLFDKIEGILAKNGMTPQLAAGELRKFFSEVGKFYTEINAVDQAFTHLGVEYEILDRGDGEIGISIPEPQGERLLADLAASAKSWNKALRPFVELADPEHNPIVVRTISSSDWQFYLASVPAVYLALSTAISQLNELLQKLVETRKLIAQLTERGVSADGTAMVAAEADNMLDRGTRALAEQIVDENPPADIGRANELKTELTGSLKFIALELAKNVTIEVRYLPPPPPKPESPEFQDDEAKGRLEFLTQTAAQIERNMELVRLEPGVQEILNLPAPDEDKD</sequence>
<dbReference type="EMBL" id="CP046904">
    <property type="protein sequence ID" value="QGZ38299.1"/>
    <property type="molecule type" value="Genomic_DNA"/>
</dbReference>
<dbReference type="Proteomes" id="UP000437862">
    <property type="component" value="Chromosome"/>
</dbReference>
<evidence type="ECO:0000256" key="1">
    <source>
        <dbReference type="SAM" id="Coils"/>
    </source>
</evidence>
<dbReference type="Proteomes" id="UP000315112">
    <property type="component" value="Unassembled WGS sequence"/>
</dbReference>
<keyword evidence="5" id="KW-1185">Reference proteome</keyword>
<evidence type="ECO:0000313" key="2">
    <source>
        <dbReference type="EMBL" id="QGZ38299.1"/>
    </source>
</evidence>
<gene>
    <name evidence="2" type="ORF">GO485_04025</name>
    <name evidence="3" type="ORF">IP92_01394</name>
</gene>
<keyword evidence="1" id="KW-0175">Coiled coil</keyword>
<reference evidence="3" key="2">
    <citation type="submission" date="2019-07" db="EMBL/GenBank/DDBJ databases">
        <authorList>
            <person name="Whitman W."/>
            <person name="Huntemann M."/>
            <person name="Clum A."/>
            <person name="Pillay M."/>
            <person name="Palaniappan K."/>
            <person name="Varghese N."/>
            <person name="Mikhailova N."/>
            <person name="Stamatis D."/>
            <person name="Reddy T."/>
            <person name="Daum C."/>
            <person name="Shapiro N."/>
            <person name="Ivanova N."/>
            <person name="Kyrpides N."/>
            <person name="Woyke T."/>
        </authorList>
    </citation>
    <scope>NUCLEOTIDE SEQUENCE</scope>
    <source>
        <strain evidence="3">CGMCC 1.10685</strain>
    </source>
</reference>
<name>A0A562Q0F2_9BURK</name>
<dbReference type="EMBL" id="VLKW01000002">
    <property type="protein sequence ID" value="TWI50165.1"/>
    <property type="molecule type" value="Genomic_DNA"/>
</dbReference>
<evidence type="ECO:0000313" key="5">
    <source>
        <dbReference type="Proteomes" id="UP000437862"/>
    </source>
</evidence>
<feature type="coiled-coil region" evidence="1">
    <location>
        <begin position="19"/>
        <end position="66"/>
    </location>
</feature>
<protein>
    <submittedName>
        <fullName evidence="3">Uncharacterized protein</fullName>
    </submittedName>
</protein>
<reference evidence="3 4" key="1">
    <citation type="journal article" date="2015" name="Stand. Genomic Sci.">
        <title>Genomic Encyclopedia of Bacterial and Archaeal Type Strains, Phase III: the genomes of soil and plant-associated and newly described type strains.</title>
        <authorList>
            <person name="Whitman W.B."/>
            <person name="Woyke T."/>
            <person name="Klenk H.P."/>
            <person name="Zhou Y."/>
            <person name="Lilburn T.G."/>
            <person name="Beck B.J."/>
            <person name="De Vos P."/>
            <person name="Vandamme P."/>
            <person name="Eisen J.A."/>
            <person name="Garrity G."/>
            <person name="Hugenholtz P."/>
            <person name="Kyrpides N.C."/>
        </authorList>
    </citation>
    <scope>NUCLEOTIDE SEQUENCE [LARGE SCALE GENOMIC DNA]</scope>
    <source>
        <strain evidence="3 4">CGMCC 1.10685</strain>
    </source>
</reference>
<accession>A0A562Q0F2</accession>
<evidence type="ECO:0000313" key="4">
    <source>
        <dbReference type="Proteomes" id="UP000315112"/>
    </source>
</evidence>
<proteinExistence type="predicted"/>
<evidence type="ECO:0000313" key="3">
    <source>
        <dbReference type="EMBL" id="TWI50165.1"/>
    </source>
</evidence>
<organism evidence="3 4">
    <name type="scientific">Pseudoduganella flava</name>
    <dbReference type="NCBI Taxonomy" id="871742"/>
    <lineage>
        <taxon>Bacteria</taxon>
        <taxon>Pseudomonadati</taxon>
        <taxon>Pseudomonadota</taxon>
        <taxon>Betaproteobacteria</taxon>
        <taxon>Burkholderiales</taxon>
        <taxon>Oxalobacteraceae</taxon>
        <taxon>Telluria group</taxon>
        <taxon>Pseudoduganella</taxon>
    </lineage>
</organism>
<dbReference type="RefSeq" id="WP_145873794.1">
    <property type="nucleotide sequence ID" value="NZ_CP046904.1"/>
</dbReference>